<dbReference type="Proteomes" id="UP000738349">
    <property type="component" value="Unassembled WGS sequence"/>
</dbReference>
<proteinExistence type="predicted"/>
<dbReference type="EMBL" id="JAGMUV010000029">
    <property type="protein sequence ID" value="KAH7116462.1"/>
    <property type="molecule type" value="Genomic_DNA"/>
</dbReference>
<evidence type="ECO:0000256" key="1">
    <source>
        <dbReference type="ARBA" id="ARBA00023242"/>
    </source>
</evidence>
<dbReference type="InterPro" id="IPR036864">
    <property type="entry name" value="Zn2-C6_fun-type_DNA-bd_sf"/>
</dbReference>
<protein>
    <recommendedName>
        <fullName evidence="2">Zn(2)-C6 fungal-type domain-containing protein</fullName>
    </recommendedName>
</protein>
<sequence>MSEFRPRRAHKKSRGGCRPCKDRHVKCDESRPQCVNCLTNERQCSYTTEQLILAPRIGTINGSLPHSQSHPVFSLQHMSLLLNVTNNPAEFIMCDELSQAIVSDIIKPALENQYVMDALLALSALQHSLQAPSGSTNYRLLSIQLQGRALSLHNDSAIDSSAHGFLPRFVFSMLLGYSLLHDTLSSSKEDISIFIEKFGDYLPVIQLGKTMARDHWATIRMSEIRHIYFAVGLDPEHSDFISSEAEDDLRTVDSMLTHSDMEQTRLDSCQKALTSLKMAFTLYQKHLQHKQLRTQAGATYLVYTPLAFVDALKENQPEALVILAHYGVLLYKCRDSWVVGDAGKQLIRLISSYLSPRWDGFMKLPKEVLSLD</sequence>
<evidence type="ECO:0000259" key="2">
    <source>
        <dbReference type="PROSITE" id="PS50048"/>
    </source>
</evidence>
<dbReference type="InterPro" id="IPR001138">
    <property type="entry name" value="Zn2Cys6_DnaBD"/>
</dbReference>
<reference evidence="3" key="1">
    <citation type="journal article" date="2021" name="Nat. Commun.">
        <title>Genetic determinants of endophytism in the Arabidopsis root mycobiome.</title>
        <authorList>
            <person name="Mesny F."/>
            <person name="Miyauchi S."/>
            <person name="Thiergart T."/>
            <person name="Pickel B."/>
            <person name="Atanasova L."/>
            <person name="Karlsson M."/>
            <person name="Huettel B."/>
            <person name="Barry K.W."/>
            <person name="Haridas S."/>
            <person name="Chen C."/>
            <person name="Bauer D."/>
            <person name="Andreopoulos W."/>
            <person name="Pangilinan J."/>
            <person name="LaButti K."/>
            <person name="Riley R."/>
            <person name="Lipzen A."/>
            <person name="Clum A."/>
            <person name="Drula E."/>
            <person name="Henrissat B."/>
            <person name="Kohler A."/>
            <person name="Grigoriev I.V."/>
            <person name="Martin F.M."/>
            <person name="Hacquard S."/>
        </authorList>
    </citation>
    <scope>NUCLEOTIDE SEQUENCE</scope>
    <source>
        <strain evidence="3">MPI-CAGE-AT-0147</strain>
    </source>
</reference>
<dbReference type="AlphaFoldDB" id="A0A9P9IE23"/>
<name>A0A9P9IE23_9HYPO</name>
<dbReference type="PROSITE" id="PS50048">
    <property type="entry name" value="ZN2_CY6_FUNGAL_2"/>
    <property type="match status" value="1"/>
</dbReference>
<dbReference type="GO" id="GO:0001228">
    <property type="term" value="F:DNA-binding transcription activator activity, RNA polymerase II-specific"/>
    <property type="evidence" value="ECO:0007669"/>
    <property type="project" value="TreeGrafter"/>
</dbReference>
<feature type="domain" description="Zn(2)-C6 fungal-type" evidence="2">
    <location>
        <begin position="16"/>
        <end position="46"/>
    </location>
</feature>
<dbReference type="Pfam" id="PF00172">
    <property type="entry name" value="Zn_clus"/>
    <property type="match status" value="1"/>
</dbReference>
<accession>A0A9P9IE23</accession>
<keyword evidence="4" id="KW-1185">Reference proteome</keyword>
<dbReference type="PANTHER" id="PTHR47784">
    <property type="entry name" value="STEROL UPTAKE CONTROL PROTEIN 2"/>
    <property type="match status" value="1"/>
</dbReference>
<dbReference type="SUPFAM" id="SSF57701">
    <property type="entry name" value="Zn2/Cys6 DNA-binding domain"/>
    <property type="match status" value="1"/>
</dbReference>
<dbReference type="CDD" id="cd00067">
    <property type="entry name" value="GAL4"/>
    <property type="match status" value="1"/>
</dbReference>
<keyword evidence="1" id="KW-0539">Nucleus</keyword>
<evidence type="ECO:0000313" key="3">
    <source>
        <dbReference type="EMBL" id="KAH7116462.1"/>
    </source>
</evidence>
<dbReference type="GO" id="GO:0008270">
    <property type="term" value="F:zinc ion binding"/>
    <property type="evidence" value="ECO:0007669"/>
    <property type="project" value="InterPro"/>
</dbReference>
<dbReference type="Gene3D" id="4.10.240.10">
    <property type="entry name" value="Zn(2)-C6 fungal-type DNA-binding domain"/>
    <property type="match status" value="1"/>
</dbReference>
<comment type="caution">
    <text evidence="3">The sequence shown here is derived from an EMBL/GenBank/DDBJ whole genome shotgun (WGS) entry which is preliminary data.</text>
</comment>
<dbReference type="SMART" id="SM00066">
    <property type="entry name" value="GAL4"/>
    <property type="match status" value="1"/>
</dbReference>
<gene>
    <name evidence="3" type="ORF">EDB81DRAFT_819612</name>
</gene>
<dbReference type="PROSITE" id="PS00463">
    <property type="entry name" value="ZN2_CY6_FUNGAL_1"/>
    <property type="match status" value="1"/>
</dbReference>
<dbReference type="InterPro" id="IPR053157">
    <property type="entry name" value="Sterol_Uptake_Regulator"/>
</dbReference>
<dbReference type="OrthoDB" id="4937900at2759"/>
<evidence type="ECO:0000313" key="4">
    <source>
        <dbReference type="Proteomes" id="UP000738349"/>
    </source>
</evidence>
<organism evidence="3 4">
    <name type="scientific">Dactylonectria macrodidyma</name>
    <dbReference type="NCBI Taxonomy" id="307937"/>
    <lineage>
        <taxon>Eukaryota</taxon>
        <taxon>Fungi</taxon>
        <taxon>Dikarya</taxon>
        <taxon>Ascomycota</taxon>
        <taxon>Pezizomycotina</taxon>
        <taxon>Sordariomycetes</taxon>
        <taxon>Hypocreomycetidae</taxon>
        <taxon>Hypocreales</taxon>
        <taxon>Nectriaceae</taxon>
        <taxon>Dactylonectria</taxon>
    </lineage>
</organism>
<dbReference type="PANTHER" id="PTHR47784:SF4">
    <property type="entry name" value="ZN(II)2CYS6 TRANSCRIPTION FACTOR (EUROFUNG)"/>
    <property type="match status" value="1"/>
</dbReference>